<dbReference type="EMBL" id="BMAW01022406">
    <property type="protein sequence ID" value="GFT77689.1"/>
    <property type="molecule type" value="Genomic_DNA"/>
</dbReference>
<reference evidence="2" key="1">
    <citation type="submission" date="2020-08" db="EMBL/GenBank/DDBJ databases">
        <title>Multicomponent nature underlies the extraordinary mechanical properties of spider dragline silk.</title>
        <authorList>
            <person name="Kono N."/>
            <person name="Nakamura H."/>
            <person name="Mori M."/>
            <person name="Yoshida Y."/>
            <person name="Ohtoshi R."/>
            <person name="Malay A.D."/>
            <person name="Moran D.A.P."/>
            <person name="Tomita M."/>
            <person name="Numata K."/>
            <person name="Arakawa K."/>
        </authorList>
    </citation>
    <scope>NUCLEOTIDE SEQUENCE</scope>
</reference>
<organism evidence="2 3">
    <name type="scientific">Nephila pilipes</name>
    <name type="common">Giant wood spider</name>
    <name type="synonym">Nephila maculata</name>
    <dbReference type="NCBI Taxonomy" id="299642"/>
    <lineage>
        <taxon>Eukaryota</taxon>
        <taxon>Metazoa</taxon>
        <taxon>Ecdysozoa</taxon>
        <taxon>Arthropoda</taxon>
        <taxon>Chelicerata</taxon>
        <taxon>Arachnida</taxon>
        <taxon>Araneae</taxon>
        <taxon>Araneomorphae</taxon>
        <taxon>Entelegynae</taxon>
        <taxon>Araneoidea</taxon>
        <taxon>Nephilidae</taxon>
        <taxon>Nephila</taxon>
    </lineage>
</organism>
<sequence>MGNGSSTTQMIPFQRADKSSKWSRTDKGNSSHIHTSPDPRSKETKPHDPRFQEVRSHDPTSQDARPRDFKMPPRHIPTFKRRFLPSSWEEPRPQIFFHHHGMAAFSRRDDGYRLTNGVASYALDKFCAKTLSKCLTYINIDTVRVTDPRCNFGLFKTVYQP</sequence>
<comment type="caution">
    <text evidence="2">The sequence shown here is derived from an EMBL/GenBank/DDBJ whole genome shotgun (WGS) entry which is preliminary data.</text>
</comment>
<proteinExistence type="predicted"/>
<evidence type="ECO:0000256" key="1">
    <source>
        <dbReference type="SAM" id="MobiDB-lite"/>
    </source>
</evidence>
<feature type="region of interest" description="Disordered" evidence="1">
    <location>
        <begin position="1"/>
        <end position="76"/>
    </location>
</feature>
<feature type="compositionally biased region" description="Polar residues" evidence="1">
    <location>
        <begin position="1"/>
        <end position="11"/>
    </location>
</feature>
<name>A0A8X6PLV8_NEPPI</name>
<gene>
    <name evidence="2" type="ORF">NPIL_628251</name>
</gene>
<evidence type="ECO:0000313" key="3">
    <source>
        <dbReference type="Proteomes" id="UP000887013"/>
    </source>
</evidence>
<evidence type="ECO:0000313" key="2">
    <source>
        <dbReference type="EMBL" id="GFT77689.1"/>
    </source>
</evidence>
<protein>
    <submittedName>
        <fullName evidence="2">Uncharacterized protein</fullName>
    </submittedName>
</protein>
<accession>A0A8X6PLV8</accession>
<feature type="compositionally biased region" description="Basic and acidic residues" evidence="1">
    <location>
        <begin position="15"/>
        <end position="71"/>
    </location>
</feature>
<keyword evidence="3" id="KW-1185">Reference proteome</keyword>
<dbReference type="AlphaFoldDB" id="A0A8X6PLV8"/>
<dbReference type="Proteomes" id="UP000887013">
    <property type="component" value="Unassembled WGS sequence"/>
</dbReference>